<reference evidence="2 3" key="2">
    <citation type="journal article" date="2013" name="PLoS Genet.">
        <title>Comparative genome structure, secondary metabolite, and effector coding capacity across Cochliobolus pathogens.</title>
        <authorList>
            <person name="Condon B.J."/>
            <person name="Leng Y."/>
            <person name="Wu D."/>
            <person name="Bushley K.E."/>
            <person name="Ohm R.A."/>
            <person name="Otillar R."/>
            <person name="Martin J."/>
            <person name="Schackwitz W."/>
            <person name="Grimwood J."/>
            <person name="MohdZainudin N."/>
            <person name="Xue C."/>
            <person name="Wang R."/>
            <person name="Manning V.A."/>
            <person name="Dhillon B."/>
            <person name="Tu Z.J."/>
            <person name="Steffenson B.J."/>
            <person name="Salamov A."/>
            <person name="Sun H."/>
            <person name="Lowry S."/>
            <person name="LaButti K."/>
            <person name="Han J."/>
            <person name="Copeland A."/>
            <person name="Lindquist E."/>
            <person name="Barry K."/>
            <person name="Schmutz J."/>
            <person name="Baker S.E."/>
            <person name="Ciuffetti L.M."/>
            <person name="Grigoriev I.V."/>
            <person name="Zhong S."/>
            <person name="Turgeon B.G."/>
        </authorList>
    </citation>
    <scope>NUCLEOTIDE SEQUENCE [LARGE SCALE GENOMIC DNA]</scope>
    <source>
        <strain evidence="3">28A</strain>
    </source>
</reference>
<organism evidence="2 3">
    <name type="scientific">Exserohilum turcicum (strain 28A)</name>
    <name type="common">Northern leaf blight fungus</name>
    <name type="synonym">Setosphaeria turcica</name>
    <dbReference type="NCBI Taxonomy" id="671987"/>
    <lineage>
        <taxon>Eukaryota</taxon>
        <taxon>Fungi</taxon>
        <taxon>Dikarya</taxon>
        <taxon>Ascomycota</taxon>
        <taxon>Pezizomycotina</taxon>
        <taxon>Dothideomycetes</taxon>
        <taxon>Pleosporomycetidae</taxon>
        <taxon>Pleosporales</taxon>
        <taxon>Pleosporineae</taxon>
        <taxon>Pleosporaceae</taxon>
        <taxon>Exserohilum</taxon>
    </lineage>
</organism>
<evidence type="ECO:0000256" key="1">
    <source>
        <dbReference type="SAM" id="MobiDB-lite"/>
    </source>
</evidence>
<evidence type="ECO:0000313" key="2">
    <source>
        <dbReference type="EMBL" id="EOA87439.1"/>
    </source>
</evidence>
<name>R0KDK3_EXST2</name>
<keyword evidence="3" id="KW-1185">Reference proteome</keyword>
<feature type="region of interest" description="Disordered" evidence="1">
    <location>
        <begin position="73"/>
        <end position="168"/>
    </location>
</feature>
<feature type="compositionally biased region" description="Low complexity" evidence="1">
    <location>
        <begin position="146"/>
        <end position="164"/>
    </location>
</feature>
<dbReference type="EMBL" id="KB908592">
    <property type="protein sequence ID" value="EOA87439.1"/>
    <property type="molecule type" value="Genomic_DNA"/>
</dbReference>
<feature type="region of interest" description="Disordered" evidence="1">
    <location>
        <begin position="183"/>
        <end position="205"/>
    </location>
</feature>
<sequence>MTQDASNSVEERQKQVLMIQGLFKSMKDQDIMGLLKECFAPDLFESSISGMKRTNKRPMLDNTDSVSTHARIEMPISSPPLPDQSSRLRNPAGNVPGWDSSSPQSSQSMDGIFSDSPSSSPPSSPIRAPSDSQGAKRTHNGDNIKASSSSAAARTSAPPSSSPTGLMASRYASHQPASLVALGPGIQGRLNTPHHTKKWKPVSKGIKSNARKIKSGDFHGQMFTEVMKKIHESERDYIYFLNDMHMLQKGHPECDPDVVDALANCESKKPHLARETGRLFPPENFWFCFGMYKGLTLDQVNIKYIQEQFYNNKVKDCRPWFEEAARLYLAHYNAQHRFFGERLPLLPLESERVKKWSMFNTEAKREEDEGIQPGALARSKTNAPGFTDADIDQLVHEANQPHDTSSNYKGKGVLKRTHDGLRRPNQRKR</sequence>
<evidence type="ECO:0000313" key="3">
    <source>
        <dbReference type="Proteomes" id="UP000016935"/>
    </source>
</evidence>
<gene>
    <name evidence="2" type="ORF">SETTUDRAFT_19956</name>
</gene>
<dbReference type="OrthoDB" id="10647427at2759"/>
<reference evidence="2 3" key="1">
    <citation type="journal article" date="2012" name="PLoS Pathog.">
        <title>Diverse lifestyles and strategies of plant pathogenesis encoded in the genomes of eighteen Dothideomycetes fungi.</title>
        <authorList>
            <person name="Ohm R.A."/>
            <person name="Feau N."/>
            <person name="Henrissat B."/>
            <person name="Schoch C.L."/>
            <person name="Horwitz B.A."/>
            <person name="Barry K.W."/>
            <person name="Condon B.J."/>
            <person name="Copeland A.C."/>
            <person name="Dhillon B."/>
            <person name="Glaser F."/>
            <person name="Hesse C.N."/>
            <person name="Kosti I."/>
            <person name="LaButti K."/>
            <person name="Lindquist E.A."/>
            <person name="Lucas S."/>
            <person name="Salamov A.A."/>
            <person name="Bradshaw R.E."/>
            <person name="Ciuffetti L."/>
            <person name="Hamelin R.C."/>
            <person name="Kema G.H.J."/>
            <person name="Lawrence C."/>
            <person name="Scott J.A."/>
            <person name="Spatafora J.W."/>
            <person name="Turgeon B.G."/>
            <person name="de Wit P.J.G.M."/>
            <person name="Zhong S."/>
            <person name="Goodwin S.B."/>
            <person name="Grigoriev I.V."/>
        </authorList>
    </citation>
    <scope>NUCLEOTIDE SEQUENCE [LARGE SCALE GENOMIC DNA]</scope>
    <source>
        <strain evidence="3">28A</strain>
    </source>
</reference>
<protein>
    <submittedName>
        <fullName evidence="2">Uncharacterized protein</fullName>
    </submittedName>
</protein>
<feature type="region of interest" description="Disordered" evidence="1">
    <location>
        <begin position="363"/>
        <end position="429"/>
    </location>
</feature>
<dbReference type="Proteomes" id="UP000016935">
    <property type="component" value="Unassembled WGS sequence"/>
</dbReference>
<proteinExistence type="predicted"/>
<feature type="compositionally biased region" description="Low complexity" evidence="1">
    <location>
        <begin position="100"/>
        <end position="118"/>
    </location>
</feature>
<dbReference type="GeneID" id="19402258"/>
<dbReference type="AlphaFoldDB" id="R0KDK3"/>
<feature type="compositionally biased region" description="Basic residues" evidence="1">
    <location>
        <begin position="192"/>
        <end position="201"/>
    </location>
</feature>
<dbReference type="RefSeq" id="XP_008024971.1">
    <property type="nucleotide sequence ID" value="XM_008026780.1"/>
</dbReference>
<accession>R0KDK3</accession>
<dbReference type="HOGENOM" id="CLU_639626_0_0_1"/>